<dbReference type="GO" id="GO:0015948">
    <property type="term" value="P:methanogenesis"/>
    <property type="evidence" value="ECO:0007669"/>
    <property type="project" value="InterPro"/>
</dbReference>
<feature type="non-terminal residue" evidence="4">
    <location>
        <position position="1"/>
    </location>
</feature>
<accession>X1RXZ8</accession>
<evidence type="ECO:0008006" key="5">
    <source>
        <dbReference type="Google" id="ProtNLM"/>
    </source>
</evidence>
<sequence length="372" mass="40149">DYETGEYRDSTRKDIAAFTKLVDAVDSADFLWTALTAKDVTPLAHGPHELWVTMQNTTKHVQGVTVQSAEDAKVQIELAALIAGGKEELKKRPLFSVIACPIAPLTYEQGSIEAQVELAKAGIPVASMSMSNGGVSSPLPVAGMLVNINTENLGSLVISQMAAPGAPHIYCSESGPMDMRTGSINSSSPEKSFLSIALAQMAKRYSLPSLVADCGWGDETEACVSGVLTPATQIIGIMSGSDLVTGLGSIDSAKGISFEQFIVDSYMWDCCKNYLHEVEISGEKIGLDAVKEVGHGHNFLTHPHTLRYLRGELTFWEKEKLDLLEMDDKEVPAEANRIVKSLLDKHQVEPLANDLIEKGDAIIAKYEDIVGK</sequence>
<dbReference type="InterPro" id="IPR010426">
    <property type="entry name" value="MTTB_MeTrfase"/>
</dbReference>
<dbReference type="EMBL" id="BARW01006030">
    <property type="protein sequence ID" value="GAI85518.1"/>
    <property type="molecule type" value="Genomic_DNA"/>
</dbReference>
<dbReference type="Pfam" id="PF06253">
    <property type="entry name" value="MTTB"/>
    <property type="match status" value="1"/>
</dbReference>
<name>X1RXZ8_9ZZZZ</name>
<dbReference type="AlphaFoldDB" id="X1RXZ8"/>
<dbReference type="Gene3D" id="3.20.20.480">
    <property type="entry name" value="Trimethylamine methyltransferase-like"/>
    <property type="match status" value="1"/>
</dbReference>
<evidence type="ECO:0000256" key="1">
    <source>
        <dbReference type="ARBA" id="ARBA00007137"/>
    </source>
</evidence>
<evidence type="ECO:0000256" key="3">
    <source>
        <dbReference type="ARBA" id="ARBA00022679"/>
    </source>
</evidence>
<organism evidence="4">
    <name type="scientific">marine sediment metagenome</name>
    <dbReference type="NCBI Taxonomy" id="412755"/>
    <lineage>
        <taxon>unclassified sequences</taxon>
        <taxon>metagenomes</taxon>
        <taxon>ecological metagenomes</taxon>
    </lineage>
</organism>
<dbReference type="GO" id="GO:0032259">
    <property type="term" value="P:methylation"/>
    <property type="evidence" value="ECO:0007669"/>
    <property type="project" value="UniProtKB-KW"/>
</dbReference>
<dbReference type="GO" id="GO:0008168">
    <property type="term" value="F:methyltransferase activity"/>
    <property type="evidence" value="ECO:0007669"/>
    <property type="project" value="UniProtKB-KW"/>
</dbReference>
<evidence type="ECO:0000256" key="2">
    <source>
        <dbReference type="ARBA" id="ARBA00022603"/>
    </source>
</evidence>
<comment type="similarity">
    <text evidence="1">Belongs to the trimethylamine methyltransferase family.</text>
</comment>
<dbReference type="InterPro" id="IPR038601">
    <property type="entry name" value="MttB-like_sf"/>
</dbReference>
<comment type="caution">
    <text evidence="4">The sequence shown here is derived from an EMBL/GenBank/DDBJ whole genome shotgun (WGS) entry which is preliminary data.</text>
</comment>
<evidence type="ECO:0000313" key="4">
    <source>
        <dbReference type="EMBL" id="GAI85518.1"/>
    </source>
</evidence>
<keyword evidence="3" id="KW-0808">Transferase</keyword>
<proteinExistence type="inferred from homology"/>
<keyword evidence="2" id="KW-0489">Methyltransferase</keyword>
<reference evidence="4" key="1">
    <citation type="journal article" date="2014" name="Front. Microbiol.">
        <title>High frequency of phylogenetically diverse reductive dehalogenase-homologous genes in deep subseafloor sedimentary metagenomes.</title>
        <authorList>
            <person name="Kawai M."/>
            <person name="Futagami T."/>
            <person name="Toyoda A."/>
            <person name="Takaki Y."/>
            <person name="Nishi S."/>
            <person name="Hori S."/>
            <person name="Arai W."/>
            <person name="Tsubouchi T."/>
            <person name="Morono Y."/>
            <person name="Uchiyama I."/>
            <person name="Ito T."/>
            <person name="Fujiyama A."/>
            <person name="Inagaki F."/>
            <person name="Takami H."/>
        </authorList>
    </citation>
    <scope>NUCLEOTIDE SEQUENCE</scope>
    <source>
        <strain evidence="4">Expedition CK06-06</strain>
    </source>
</reference>
<protein>
    <recommendedName>
        <fullName evidence="5">Trimethylamine methyltransferase</fullName>
    </recommendedName>
</protein>
<gene>
    <name evidence="4" type="ORF">S12H4_12611</name>
</gene>